<dbReference type="RefSeq" id="WP_035030497.1">
    <property type="nucleotide sequence ID" value="NZ_KK073900.1"/>
</dbReference>
<keyword evidence="4" id="KW-0472">Membrane</keyword>
<dbReference type="EMBL" id="SNZF01000024">
    <property type="protein sequence ID" value="TDR33243.1"/>
    <property type="molecule type" value="Genomic_DNA"/>
</dbReference>
<evidence type="ECO:0000313" key="8">
    <source>
        <dbReference type="Proteomes" id="UP000019849"/>
    </source>
</evidence>
<reference evidence="7 9" key="2">
    <citation type="submission" date="2019-03" db="EMBL/GenBank/DDBJ databases">
        <title>Genomic Encyclopedia of Type Strains, Phase IV (KMG-IV): sequencing the most valuable type-strain genomes for metagenomic binning, comparative biology and taxonomic classification.</title>
        <authorList>
            <person name="Goeker M."/>
        </authorList>
    </citation>
    <scope>NUCLEOTIDE SEQUENCE [LARGE SCALE GENOMIC DNA]</scope>
    <source>
        <strain evidence="7 9">DSM 11603</strain>
    </source>
</reference>
<dbReference type="GO" id="GO:0003700">
    <property type="term" value="F:DNA-binding transcription factor activity"/>
    <property type="evidence" value="ECO:0007669"/>
    <property type="project" value="InterPro"/>
</dbReference>
<dbReference type="AlphaFoldDB" id="A0A011UAC7"/>
<dbReference type="STRING" id="69279.BG36_13675"/>
<keyword evidence="9" id="KW-1185">Reference proteome</keyword>
<dbReference type="SUPFAM" id="SSF46689">
    <property type="entry name" value="Homeodomain-like"/>
    <property type="match status" value="1"/>
</dbReference>
<gene>
    <name evidence="6" type="ORF">BG36_13675</name>
    <name evidence="7" type="ORF">DES43_12439</name>
</gene>
<dbReference type="OrthoDB" id="345413at2"/>
<feature type="transmembrane region" description="Helical" evidence="4">
    <location>
        <begin position="154"/>
        <end position="174"/>
    </location>
</feature>
<dbReference type="GO" id="GO:0043565">
    <property type="term" value="F:sequence-specific DNA binding"/>
    <property type="evidence" value="ECO:0007669"/>
    <property type="project" value="InterPro"/>
</dbReference>
<feature type="transmembrane region" description="Helical" evidence="4">
    <location>
        <begin position="58"/>
        <end position="82"/>
    </location>
</feature>
<dbReference type="eggNOG" id="COG2207">
    <property type="taxonomic scope" value="Bacteria"/>
</dbReference>
<keyword evidence="1" id="KW-0805">Transcription regulation</keyword>
<proteinExistence type="predicted"/>
<dbReference type="InterPro" id="IPR009057">
    <property type="entry name" value="Homeodomain-like_sf"/>
</dbReference>
<accession>A0A011UAC7</accession>
<keyword evidence="3" id="KW-0804">Transcription</keyword>
<name>A0A011UAC7_9HYPH</name>
<dbReference type="Proteomes" id="UP000019849">
    <property type="component" value="Unassembled WGS sequence"/>
</dbReference>
<evidence type="ECO:0000313" key="7">
    <source>
        <dbReference type="EMBL" id="TDR33243.1"/>
    </source>
</evidence>
<feature type="transmembrane region" description="Helical" evidence="4">
    <location>
        <begin position="6"/>
        <end position="22"/>
    </location>
</feature>
<dbReference type="PATRIC" id="fig|69279.3.peg.3828"/>
<evidence type="ECO:0000256" key="2">
    <source>
        <dbReference type="ARBA" id="ARBA00023125"/>
    </source>
</evidence>
<dbReference type="Gene3D" id="1.10.10.60">
    <property type="entry name" value="Homeodomain-like"/>
    <property type="match status" value="1"/>
</dbReference>
<dbReference type="PROSITE" id="PS01124">
    <property type="entry name" value="HTH_ARAC_FAMILY_2"/>
    <property type="match status" value="1"/>
</dbReference>
<reference evidence="6 8" key="1">
    <citation type="submission" date="2014-02" db="EMBL/GenBank/DDBJ databases">
        <title>Aquamicrobium defluvii Genome sequencing.</title>
        <authorList>
            <person name="Wang X."/>
        </authorList>
    </citation>
    <scope>NUCLEOTIDE SEQUENCE [LARGE SCALE GENOMIC DNA]</scope>
    <source>
        <strain evidence="6 8">W13Z1</strain>
    </source>
</reference>
<evidence type="ECO:0000256" key="4">
    <source>
        <dbReference type="SAM" id="Phobius"/>
    </source>
</evidence>
<comment type="caution">
    <text evidence="6">The sequence shown here is derived from an EMBL/GenBank/DDBJ whole genome shotgun (WGS) entry which is preliminary data.</text>
</comment>
<feature type="transmembrane region" description="Helical" evidence="4">
    <location>
        <begin position="186"/>
        <end position="207"/>
    </location>
</feature>
<dbReference type="InterPro" id="IPR018060">
    <property type="entry name" value="HTH_AraC"/>
</dbReference>
<dbReference type="PANTHER" id="PTHR43280:SF29">
    <property type="entry name" value="ARAC-FAMILY TRANSCRIPTIONAL REGULATOR"/>
    <property type="match status" value="1"/>
</dbReference>
<evidence type="ECO:0000313" key="9">
    <source>
        <dbReference type="Proteomes" id="UP000294958"/>
    </source>
</evidence>
<dbReference type="PANTHER" id="PTHR43280">
    <property type="entry name" value="ARAC-FAMILY TRANSCRIPTIONAL REGULATOR"/>
    <property type="match status" value="1"/>
</dbReference>
<keyword evidence="4" id="KW-1133">Transmembrane helix</keyword>
<keyword evidence="4" id="KW-0812">Transmembrane</keyword>
<dbReference type="HOGENOM" id="CLU_823550_0_0_5"/>
<feature type="domain" description="HTH araC/xylS-type" evidence="5">
    <location>
        <begin position="229"/>
        <end position="334"/>
    </location>
</feature>
<protein>
    <submittedName>
        <fullName evidence="6">AraC family transcriptional regulator</fullName>
    </submittedName>
</protein>
<dbReference type="EMBL" id="JENY01000028">
    <property type="protein sequence ID" value="EXL02848.1"/>
    <property type="molecule type" value="Genomic_DNA"/>
</dbReference>
<dbReference type="Proteomes" id="UP000294958">
    <property type="component" value="Unassembled WGS sequence"/>
</dbReference>
<dbReference type="SMART" id="SM00342">
    <property type="entry name" value="HTH_ARAC"/>
    <property type="match status" value="1"/>
</dbReference>
<sequence>MIFVPLPFVVALLLLILLAALLRTTDQGKANRPFLALIALCATQTFLVGLRWGYDLTVLRYVLPVLAACVPPLTLASFRCLIARNDAEPEANSWLHWLPPVAIALLLVTAPQSIDIALVALFLGYAIALLQLGRRGPDSLDEARFDRAVAAHRALVMAAAALCMSALFDLTIWLDFEWTRGDHAALIAGNGSLLGLLMIGATTLVAAGAKAFPEPAQEPVQTACAELDREVLDRVERLLAEHKLYLDDNLTLSRLARRAGLPARQISGAINRMAGKNVSQYINDHRIAEACRLLLRPDVSVTTAMLDSGFQTKSNFNREFRRVTSLSPATWRDRNRARPERQALT</sequence>
<evidence type="ECO:0000256" key="3">
    <source>
        <dbReference type="ARBA" id="ARBA00023163"/>
    </source>
</evidence>
<dbReference type="Pfam" id="PF12833">
    <property type="entry name" value="HTH_18"/>
    <property type="match status" value="1"/>
</dbReference>
<keyword evidence="2" id="KW-0238">DNA-binding</keyword>
<organism evidence="6 8">
    <name type="scientific">Aquamicrobium defluvii</name>
    <dbReference type="NCBI Taxonomy" id="69279"/>
    <lineage>
        <taxon>Bacteria</taxon>
        <taxon>Pseudomonadati</taxon>
        <taxon>Pseudomonadota</taxon>
        <taxon>Alphaproteobacteria</taxon>
        <taxon>Hyphomicrobiales</taxon>
        <taxon>Phyllobacteriaceae</taxon>
        <taxon>Aquamicrobium</taxon>
    </lineage>
</organism>
<feature type="transmembrane region" description="Helical" evidence="4">
    <location>
        <begin position="34"/>
        <end position="52"/>
    </location>
</feature>
<evidence type="ECO:0000313" key="6">
    <source>
        <dbReference type="EMBL" id="EXL02848.1"/>
    </source>
</evidence>
<evidence type="ECO:0000256" key="1">
    <source>
        <dbReference type="ARBA" id="ARBA00023015"/>
    </source>
</evidence>
<evidence type="ECO:0000259" key="5">
    <source>
        <dbReference type="PROSITE" id="PS01124"/>
    </source>
</evidence>